<feature type="domain" description="Gfo/Idh/MocA-like oxidoreductase bacterial type C-terminal" evidence="2">
    <location>
        <begin position="362"/>
        <end position="432"/>
    </location>
</feature>
<proteinExistence type="predicted"/>
<evidence type="ECO:0000313" key="3">
    <source>
        <dbReference type="EMBL" id="QDS90564.1"/>
    </source>
</evidence>
<dbReference type="InterPro" id="IPR036291">
    <property type="entry name" value="NAD(P)-bd_dom_sf"/>
</dbReference>
<organism evidence="3 4">
    <name type="scientific">Rosistilla ulvae</name>
    <dbReference type="NCBI Taxonomy" id="1930277"/>
    <lineage>
        <taxon>Bacteria</taxon>
        <taxon>Pseudomonadati</taxon>
        <taxon>Planctomycetota</taxon>
        <taxon>Planctomycetia</taxon>
        <taxon>Pirellulales</taxon>
        <taxon>Pirellulaceae</taxon>
        <taxon>Rosistilla</taxon>
    </lineage>
</organism>
<gene>
    <name evidence="3" type="primary">iolG_13</name>
    <name evidence="3" type="ORF">EC9_47780</name>
</gene>
<dbReference type="InterPro" id="IPR043906">
    <property type="entry name" value="Gfo/Idh/MocA_OxRdtase_bact_C"/>
</dbReference>
<dbReference type="InterPro" id="IPR000683">
    <property type="entry name" value="Gfo/Idh/MocA-like_OxRdtase_N"/>
</dbReference>
<sequence length="434" mass="47901">MYSSPENARRQFIQRSAAASAMAVASPWIVAPQALGKSRVAPSDKISLGVIGIGPRCTYDLKSMLALNDVQCVAVADVQESRRVAGKKLIDGHYQNDDCVVYRDFRELLARDDIDTVIVATGDRWHASASMLAAGAGKDVYSEKPCGITIDLCQQLAQTMKRTDRVFQAGTQRRSVPNFQQAVQLAQSGALGKLHTLYASVYIPTLNNNWLPRETTPDRDTCDWNMWLGPAPWRPYNSKYVSGGWRGLYDFDSGARLLDWGAHTVDLCQMANNSDDTLPVEYTPSETNITCRYANGVKLIIDFLKEPFGDRGPNWITRLGTCPVRFVGSEGSVETGDSGEIVVTPADLQAKVGAYKRVVGLDVTAHARDFFDCVKSRKAPVANAEVMRRSHVACHAAALAWILQRKLTLDPKTEAFIGDDEANRLRSRPARDWS</sequence>
<dbReference type="RefSeq" id="WP_145348360.1">
    <property type="nucleotide sequence ID" value="NZ_CP036261.1"/>
</dbReference>
<dbReference type="SUPFAM" id="SSF51735">
    <property type="entry name" value="NAD(P)-binding Rossmann-fold domains"/>
    <property type="match status" value="1"/>
</dbReference>
<keyword evidence="4" id="KW-1185">Reference proteome</keyword>
<dbReference type="OrthoDB" id="9788246at2"/>
<keyword evidence="3" id="KW-0560">Oxidoreductase</keyword>
<evidence type="ECO:0000259" key="2">
    <source>
        <dbReference type="Pfam" id="PF19051"/>
    </source>
</evidence>
<dbReference type="Gene3D" id="3.30.360.10">
    <property type="entry name" value="Dihydrodipicolinate Reductase, domain 2"/>
    <property type="match status" value="1"/>
</dbReference>
<dbReference type="GO" id="GO:0050112">
    <property type="term" value="F:inositol 2-dehydrogenase (NAD+) activity"/>
    <property type="evidence" value="ECO:0007669"/>
    <property type="project" value="UniProtKB-EC"/>
</dbReference>
<feature type="domain" description="Gfo/Idh/MocA-like oxidoreductase bacterial type C-terminal" evidence="2">
    <location>
        <begin position="220"/>
        <end position="282"/>
    </location>
</feature>
<feature type="domain" description="Gfo/Idh/MocA-like oxidoreductase N-terminal" evidence="1">
    <location>
        <begin position="47"/>
        <end position="170"/>
    </location>
</feature>
<dbReference type="Proteomes" id="UP000319557">
    <property type="component" value="Chromosome"/>
</dbReference>
<dbReference type="PANTHER" id="PTHR43818:SF5">
    <property type="entry name" value="OXIDOREDUCTASE FAMILY PROTEIN"/>
    <property type="match status" value="1"/>
</dbReference>
<dbReference type="EC" id="1.1.1.18" evidence="3"/>
<dbReference type="AlphaFoldDB" id="A0A517M6Q6"/>
<dbReference type="GO" id="GO:0000166">
    <property type="term" value="F:nucleotide binding"/>
    <property type="evidence" value="ECO:0007669"/>
    <property type="project" value="InterPro"/>
</dbReference>
<dbReference type="Pfam" id="PF19051">
    <property type="entry name" value="GFO_IDH_MocA_C2"/>
    <property type="match status" value="2"/>
</dbReference>
<dbReference type="SUPFAM" id="SSF55347">
    <property type="entry name" value="Glyceraldehyde-3-phosphate dehydrogenase-like, C-terminal domain"/>
    <property type="match status" value="1"/>
</dbReference>
<accession>A0A517M6Q6</accession>
<reference evidence="3 4" key="1">
    <citation type="submission" date="2019-02" db="EMBL/GenBank/DDBJ databases">
        <title>Deep-cultivation of Planctomycetes and their phenomic and genomic characterization uncovers novel biology.</title>
        <authorList>
            <person name="Wiegand S."/>
            <person name="Jogler M."/>
            <person name="Boedeker C."/>
            <person name="Pinto D."/>
            <person name="Vollmers J."/>
            <person name="Rivas-Marin E."/>
            <person name="Kohn T."/>
            <person name="Peeters S.H."/>
            <person name="Heuer A."/>
            <person name="Rast P."/>
            <person name="Oberbeckmann S."/>
            <person name="Bunk B."/>
            <person name="Jeske O."/>
            <person name="Meyerdierks A."/>
            <person name="Storesund J.E."/>
            <person name="Kallscheuer N."/>
            <person name="Luecker S."/>
            <person name="Lage O.M."/>
            <person name="Pohl T."/>
            <person name="Merkel B.J."/>
            <person name="Hornburger P."/>
            <person name="Mueller R.-W."/>
            <person name="Bruemmer F."/>
            <person name="Labrenz M."/>
            <person name="Spormann A.M."/>
            <person name="Op den Camp H."/>
            <person name="Overmann J."/>
            <person name="Amann R."/>
            <person name="Jetten M.S.M."/>
            <person name="Mascher T."/>
            <person name="Medema M.H."/>
            <person name="Devos D.P."/>
            <person name="Kaster A.-K."/>
            <person name="Ovreas L."/>
            <person name="Rohde M."/>
            <person name="Galperin M.Y."/>
            <person name="Jogler C."/>
        </authorList>
    </citation>
    <scope>NUCLEOTIDE SEQUENCE [LARGE SCALE GENOMIC DNA]</scope>
    <source>
        <strain evidence="3 4">EC9</strain>
    </source>
</reference>
<dbReference type="PANTHER" id="PTHR43818">
    <property type="entry name" value="BCDNA.GH03377"/>
    <property type="match status" value="1"/>
</dbReference>
<dbReference type="PROSITE" id="PS51318">
    <property type="entry name" value="TAT"/>
    <property type="match status" value="1"/>
</dbReference>
<dbReference type="EMBL" id="CP036261">
    <property type="protein sequence ID" value="QDS90564.1"/>
    <property type="molecule type" value="Genomic_DNA"/>
</dbReference>
<dbReference type="KEGG" id="ruv:EC9_47780"/>
<dbReference type="InterPro" id="IPR050463">
    <property type="entry name" value="Gfo/Idh/MocA_oxidrdct_glycsds"/>
</dbReference>
<dbReference type="InterPro" id="IPR006311">
    <property type="entry name" value="TAT_signal"/>
</dbReference>
<protein>
    <submittedName>
        <fullName evidence="3">Inositol 2-dehydrogenase</fullName>
        <ecNumber evidence="3">1.1.1.18</ecNumber>
    </submittedName>
</protein>
<dbReference type="Pfam" id="PF01408">
    <property type="entry name" value="GFO_IDH_MocA"/>
    <property type="match status" value="1"/>
</dbReference>
<evidence type="ECO:0000259" key="1">
    <source>
        <dbReference type="Pfam" id="PF01408"/>
    </source>
</evidence>
<evidence type="ECO:0000313" key="4">
    <source>
        <dbReference type="Proteomes" id="UP000319557"/>
    </source>
</evidence>
<name>A0A517M6Q6_9BACT</name>
<dbReference type="Gene3D" id="3.40.50.720">
    <property type="entry name" value="NAD(P)-binding Rossmann-like Domain"/>
    <property type="match status" value="1"/>
</dbReference>